<keyword evidence="1" id="KW-0472">Membrane</keyword>
<evidence type="ECO:0000313" key="2">
    <source>
        <dbReference type="EMBL" id="KAF9817311.1"/>
    </source>
</evidence>
<evidence type="ECO:0000256" key="1">
    <source>
        <dbReference type="SAM" id="Phobius"/>
    </source>
</evidence>
<name>A0A8H7P600_9APHY</name>
<organism evidence="2 3">
    <name type="scientific">Rhodonia placenta</name>
    <dbReference type="NCBI Taxonomy" id="104341"/>
    <lineage>
        <taxon>Eukaryota</taxon>
        <taxon>Fungi</taxon>
        <taxon>Dikarya</taxon>
        <taxon>Basidiomycota</taxon>
        <taxon>Agaricomycotina</taxon>
        <taxon>Agaricomycetes</taxon>
        <taxon>Polyporales</taxon>
        <taxon>Adustoporiaceae</taxon>
        <taxon>Rhodonia</taxon>
    </lineage>
</organism>
<reference evidence="2" key="1">
    <citation type="submission" date="2020-11" db="EMBL/GenBank/DDBJ databases">
        <authorList>
            <person name="Koelle M."/>
            <person name="Horta M.A.C."/>
            <person name="Nowrousian M."/>
            <person name="Ohm R.A."/>
            <person name="Benz P."/>
            <person name="Pilgard A."/>
        </authorList>
    </citation>
    <scope>NUCLEOTIDE SEQUENCE</scope>
    <source>
        <strain evidence="2">FPRL280</strain>
    </source>
</reference>
<feature type="transmembrane region" description="Helical" evidence="1">
    <location>
        <begin position="288"/>
        <end position="310"/>
    </location>
</feature>
<dbReference type="EMBL" id="JADOXO010000045">
    <property type="protein sequence ID" value="KAF9817311.1"/>
    <property type="molecule type" value="Genomic_DNA"/>
</dbReference>
<feature type="transmembrane region" description="Helical" evidence="1">
    <location>
        <begin position="256"/>
        <end position="276"/>
    </location>
</feature>
<gene>
    <name evidence="2" type="ORF">IEO21_03571</name>
</gene>
<protein>
    <submittedName>
        <fullName evidence="2">Uncharacterized protein</fullName>
    </submittedName>
</protein>
<feature type="transmembrane region" description="Helical" evidence="1">
    <location>
        <begin position="222"/>
        <end position="244"/>
    </location>
</feature>
<feature type="transmembrane region" description="Helical" evidence="1">
    <location>
        <begin position="378"/>
        <end position="397"/>
    </location>
</feature>
<feature type="transmembrane region" description="Helical" evidence="1">
    <location>
        <begin position="404"/>
        <end position="423"/>
    </location>
</feature>
<sequence length="541" mass="58876">MNRIAGDTTVECPPDTAQVEARRFRIVAESPTTQLPTARGSRSTVVVVGVDGDEKRCSRRKLFVMVAGFRSGELPLQSKIGIDSQHRYCSDQYTLQFCDLSLSVTRVWSRRGVTAVGVFVYYHVVIDTQPTALHIGSPSNALQLPHFVTRLSRFLSMLSTPIPVTYLPAHPAPGGAPETPHLHLVAAYTPLLELELSPTRSFGNVVLCVTAEQLGPNASADLAVWLFFQLAAGHVLLPLLVATFFVSRTVTRRPTVINVCCTWIVSITMCSLYVGRETGLDPNQELCIAQSALLSGVLPMTTTACLALVYHAWTSLKRVGPQGASKRAGYLVNALLLGVPYVFFAMFTAIAAKLGTDYPTRVTRGQKYFYCSIDLAPLNYAVTILSALACFGAIALYANISVDFCVRIGVLAVCMLTATLAPLCAACAHSETQDVIHAWLSWRRPKFARQEAPGSPRLPRAPYPSFDLDLMKRTDSAVSEKARLEALRAYYAARVQGEGVGVEIIERPEDAFIPGRDYRSASRLSMTSGFSGKSTDSGVTK</sequence>
<keyword evidence="1" id="KW-1133">Transmembrane helix</keyword>
<dbReference type="Proteomes" id="UP000639403">
    <property type="component" value="Unassembled WGS sequence"/>
</dbReference>
<proteinExistence type="predicted"/>
<keyword evidence="1" id="KW-0812">Transmembrane</keyword>
<reference evidence="2" key="2">
    <citation type="journal article" name="Front. Microbiol.">
        <title>Degradative Capacity of Two Strains of Rhodonia placenta: From Phenotype to Genotype.</title>
        <authorList>
            <person name="Kolle M."/>
            <person name="Horta M.A.C."/>
            <person name="Nowrousian M."/>
            <person name="Ohm R.A."/>
            <person name="Benz J.P."/>
            <person name="Pilgard A."/>
        </authorList>
    </citation>
    <scope>NUCLEOTIDE SEQUENCE</scope>
    <source>
        <strain evidence="2">FPRL280</strain>
    </source>
</reference>
<accession>A0A8H7P600</accession>
<comment type="caution">
    <text evidence="2">The sequence shown here is derived from an EMBL/GenBank/DDBJ whole genome shotgun (WGS) entry which is preliminary data.</text>
</comment>
<dbReference type="AlphaFoldDB" id="A0A8H7P600"/>
<evidence type="ECO:0000313" key="3">
    <source>
        <dbReference type="Proteomes" id="UP000639403"/>
    </source>
</evidence>
<feature type="transmembrane region" description="Helical" evidence="1">
    <location>
        <begin position="330"/>
        <end position="352"/>
    </location>
</feature>